<protein>
    <recommendedName>
        <fullName evidence="11">Bifunctional protein FolD</fullName>
    </recommendedName>
    <domain>
        <recommendedName>
            <fullName evidence="11">Methylenetetrahydrofolate dehydrogenase</fullName>
            <ecNumber evidence="11">1.5.1.5</ecNumber>
        </recommendedName>
    </domain>
    <domain>
        <recommendedName>
            <fullName evidence="11">Methenyltetrahydrofolate cyclohydrolase</fullName>
            <ecNumber evidence="11">3.5.4.9</ecNumber>
        </recommendedName>
    </domain>
</protein>
<evidence type="ECO:0000256" key="4">
    <source>
        <dbReference type="ARBA" id="ARBA00022755"/>
    </source>
</evidence>
<dbReference type="EMBL" id="CP063304">
    <property type="protein sequence ID" value="QOV20496.1"/>
    <property type="molecule type" value="Genomic_DNA"/>
</dbReference>
<dbReference type="GO" id="GO:0005829">
    <property type="term" value="C:cytosol"/>
    <property type="evidence" value="ECO:0007669"/>
    <property type="project" value="TreeGrafter"/>
</dbReference>
<dbReference type="GO" id="GO:0004477">
    <property type="term" value="F:methenyltetrahydrofolate cyclohydrolase activity"/>
    <property type="evidence" value="ECO:0007669"/>
    <property type="project" value="UniProtKB-UniRule"/>
</dbReference>
<dbReference type="Pfam" id="PF02882">
    <property type="entry name" value="THF_DHG_CYH_C"/>
    <property type="match status" value="1"/>
</dbReference>
<dbReference type="GO" id="GO:0009086">
    <property type="term" value="P:methionine biosynthetic process"/>
    <property type="evidence" value="ECO:0007669"/>
    <property type="project" value="UniProtKB-KW"/>
</dbReference>
<keyword evidence="3 11" id="KW-0028">Amino-acid biosynthesis</keyword>
<feature type="binding site" evidence="11">
    <location>
        <begin position="165"/>
        <end position="167"/>
    </location>
    <ligand>
        <name>NADP(+)</name>
        <dbReference type="ChEBI" id="CHEBI:58349"/>
    </ligand>
</feature>
<dbReference type="EC" id="1.5.1.5" evidence="11"/>
<evidence type="ECO:0000256" key="7">
    <source>
        <dbReference type="ARBA" id="ARBA00023002"/>
    </source>
</evidence>
<sequence>MAKRLLGKEVNQALNKRITENVNLLQNQGITPKLAIIRVGENPGDISYEKGATKRCQTLGVACEKILLSSDSTQEELLKVIDRLNKDDEIHGVLLLRPLPKHLNQEQIENALVPEKDVDCMTDSSMTGVFTGKSIGFPPCTAQACMEILDHYKIDCTGKRAVIVGRSLVVGKPTAMMLLSKNATVTICHTKTKDMASVIREADIVIVAAGRPGVVDAECLRPGQIVIDVGINVDQDGKLCGDVDFSQAETIVDAITPVPGGVGSVTTSVSVSHVVEAAVKKAGLQ</sequence>
<keyword evidence="8 11" id="KW-0368">Histidine biosynthesis</keyword>
<dbReference type="EC" id="3.5.4.9" evidence="11"/>
<evidence type="ECO:0000256" key="9">
    <source>
        <dbReference type="ARBA" id="ARBA00023167"/>
    </source>
</evidence>
<evidence type="ECO:0000259" key="12">
    <source>
        <dbReference type="Pfam" id="PF00763"/>
    </source>
</evidence>
<dbReference type="SUPFAM" id="SSF53223">
    <property type="entry name" value="Aminoacid dehydrogenase-like, N-terminal domain"/>
    <property type="match status" value="1"/>
</dbReference>
<keyword evidence="7 11" id="KW-0560">Oxidoreductase</keyword>
<evidence type="ECO:0000313" key="14">
    <source>
        <dbReference type="EMBL" id="QOV20496.1"/>
    </source>
</evidence>
<comment type="similarity">
    <text evidence="11">Belongs to the tetrahydrofolate dehydrogenase/cyclohydrolase family.</text>
</comment>
<evidence type="ECO:0000256" key="10">
    <source>
        <dbReference type="ARBA" id="ARBA00023268"/>
    </source>
</evidence>
<dbReference type="InterPro" id="IPR020631">
    <property type="entry name" value="THF_DH/CycHdrlase_NAD-bd_dom"/>
</dbReference>
<keyword evidence="2 11" id="KW-0554">One-carbon metabolism</keyword>
<dbReference type="Gene3D" id="3.40.50.720">
    <property type="entry name" value="NAD(P)-binding Rossmann-like Domain"/>
    <property type="match status" value="1"/>
</dbReference>
<dbReference type="CDD" id="cd01080">
    <property type="entry name" value="NAD_bind_m-THF_DH_Cyclohyd"/>
    <property type="match status" value="1"/>
</dbReference>
<evidence type="ECO:0000256" key="2">
    <source>
        <dbReference type="ARBA" id="ARBA00022563"/>
    </source>
</evidence>
<dbReference type="Pfam" id="PF00763">
    <property type="entry name" value="THF_DHG_CYH"/>
    <property type="match status" value="1"/>
</dbReference>
<dbReference type="PANTHER" id="PTHR48099">
    <property type="entry name" value="C-1-TETRAHYDROFOLATE SYNTHASE, CYTOPLASMIC-RELATED"/>
    <property type="match status" value="1"/>
</dbReference>
<feature type="binding site" evidence="11">
    <location>
        <position position="231"/>
    </location>
    <ligand>
        <name>NADP(+)</name>
        <dbReference type="ChEBI" id="CHEBI:58349"/>
    </ligand>
</feature>
<evidence type="ECO:0000256" key="3">
    <source>
        <dbReference type="ARBA" id="ARBA00022605"/>
    </source>
</evidence>
<keyword evidence="9 11" id="KW-0486">Methionine biosynthesis</keyword>
<dbReference type="RefSeq" id="WP_193736816.1">
    <property type="nucleotide sequence ID" value="NZ_CP063304.1"/>
</dbReference>
<feature type="domain" description="Tetrahydrofolate dehydrogenase/cyclohydrolase NAD(P)-binding" evidence="13">
    <location>
        <begin position="139"/>
        <end position="280"/>
    </location>
</feature>
<comment type="catalytic activity">
    <reaction evidence="11">
        <text>(6R)-5,10-methylene-5,6,7,8-tetrahydrofolate + NADP(+) = (6R)-5,10-methenyltetrahydrofolate + NADPH</text>
        <dbReference type="Rhea" id="RHEA:22812"/>
        <dbReference type="ChEBI" id="CHEBI:15636"/>
        <dbReference type="ChEBI" id="CHEBI:57455"/>
        <dbReference type="ChEBI" id="CHEBI:57783"/>
        <dbReference type="ChEBI" id="CHEBI:58349"/>
        <dbReference type="EC" id="1.5.1.5"/>
    </reaction>
</comment>
<dbReference type="KEGG" id="bliq:INP51_06000"/>
<dbReference type="Proteomes" id="UP000593601">
    <property type="component" value="Chromosome"/>
</dbReference>
<keyword evidence="10 11" id="KW-0511">Multifunctional enzyme</keyword>
<dbReference type="Gene3D" id="3.40.50.10860">
    <property type="entry name" value="Leucine Dehydrogenase, chain A, domain 1"/>
    <property type="match status" value="1"/>
</dbReference>
<comment type="subunit">
    <text evidence="11">Homodimer.</text>
</comment>
<evidence type="ECO:0000313" key="15">
    <source>
        <dbReference type="Proteomes" id="UP000593601"/>
    </source>
</evidence>
<dbReference type="SUPFAM" id="SSF51735">
    <property type="entry name" value="NAD(P)-binding Rossmann-fold domains"/>
    <property type="match status" value="1"/>
</dbReference>
<accession>A0A7M2RJJ3</accession>
<dbReference type="UniPathway" id="UPA00193"/>
<dbReference type="GO" id="GO:0035999">
    <property type="term" value="P:tetrahydrofolate interconversion"/>
    <property type="evidence" value="ECO:0007669"/>
    <property type="project" value="UniProtKB-UniRule"/>
</dbReference>
<dbReference type="InterPro" id="IPR036291">
    <property type="entry name" value="NAD(P)-bd_dom_sf"/>
</dbReference>
<name>A0A7M2RJJ3_9FIRM</name>
<dbReference type="InterPro" id="IPR046346">
    <property type="entry name" value="Aminoacid_DH-like_N_sf"/>
</dbReference>
<dbReference type="GO" id="GO:0004488">
    <property type="term" value="F:methylenetetrahydrofolate dehydrogenase (NADP+) activity"/>
    <property type="evidence" value="ECO:0007669"/>
    <property type="project" value="UniProtKB-UniRule"/>
</dbReference>
<evidence type="ECO:0000256" key="1">
    <source>
        <dbReference type="ARBA" id="ARBA00004777"/>
    </source>
</evidence>
<reference evidence="14 15" key="1">
    <citation type="submission" date="2020-10" db="EMBL/GenBank/DDBJ databases">
        <title>Blautia liquoris sp.nov., isolated from the mud in a fermentation cellar used for the production of Chinese strong-flavoured liquor.</title>
        <authorList>
            <person name="Lu L."/>
        </authorList>
    </citation>
    <scope>NUCLEOTIDE SEQUENCE [LARGE SCALE GENOMIC DNA]</scope>
    <source>
        <strain evidence="14 15">LZLJ-3</strain>
    </source>
</reference>
<keyword evidence="6 11" id="KW-0521">NADP</keyword>
<organism evidence="14 15">
    <name type="scientific">Blautia liquoris</name>
    <dbReference type="NCBI Taxonomy" id="2779518"/>
    <lineage>
        <taxon>Bacteria</taxon>
        <taxon>Bacillati</taxon>
        <taxon>Bacillota</taxon>
        <taxon>Clostridia</taxon>
        <taxon>Lachnospirales</taxon>
        <taxon>Lachnospiraceae</taxon>
        <taxon>Blautia</taxon>
    </lineage>
</organism>
<comment type="pathway">
    <text evidence="1 11">One-carbon metabolism; tetrahydrofolate interconversion.</text>
</comment>
<gene>
    <name evidence="11" type="primary">folD</name>
    <name evidence="14" type="ORF">INP51_06000</name>
</gene>
<feature type="domain" description="Tetrahydrofolate dehydrogenase/cyclohydrolase catalytic" evidence="12">
    <location>
        <begin position="6"/>
        <end position="119"/>
    </location>
</feature>
<proteinExistence type="inferred from homology"/>
<evidence type="ECO:0000256" key="8">
    <source>
        <dbReference type="ARBA" id="ARBA00023102"/>
    </source>
</evidence>
<dbReference type="InterPro" id="IPR020630">
    <property type="entry name" value="THF_DH/CycHdrlase_cat_dom"/>
</dbReference>
<comment type="caution">
    <text evidence="11">Lacks conserved residue(s) required for the propagation of feature annotation.</text>
</comment>
<evidence type="ECO:0000256" key="11">
    <source>
        <dbReference type="HAMAP-Rule" id="MF_01576"/>
    </source>
</evidence>
<dbReference type="AlphaFoldDB" id="A0A7M2RJJ3"/>
<keyword evidence="4 11" id="KW-0658">Purine biosynthesis</keyword>
<keyword evidence="15" id="KW-1185">Reference proteome</keyword>
<evidence type="ECO:0000259" key="13">
    <source>
        <dbReference type="Pfam" id="PF02882"/>
    </source>
</evidence>
<dbReference type="PANTHER" id="PTHR48099:SF5">
    <property type="entry name" value="C-1-TETRAHYDROFOLATE SYNTHASE, CYTOPLASMIC"/>
    <property type="match status" value="1"/>
</dbReference>
<dbReference type="HAMAP" id="MF_01576">
    <property type="entry name" value="THF_DHG_CYH"/>
    <property type="match status" value="1"/>
</dbReference>
<dbReference type="FunFam" id="3.40.50.720:FF:000094">
    <property type="entry name" value="Bifunctional protein FolD"/>
    <property type="match status" value="1"/>
</dbReference>
<dbReference type="PRINTS" id="PR00085">
    <property type="entry name" value="THFDHDRGNASE"/>
</dbReference>
<comment type="function">
    <text evidence="11">Catalyzes the oxidation of 5,10-methylenetetrahydrofolate to 5,10-methenyltetrahydrofolate and then the hydrolysis of 5,10-methenyltetrahydrofolate to 10-formyltetrahydrofolate.</text>
</comment>
<evidence type="ECO:0000256" key="5">
    <source>
        <dbReference type="ARBA" id="ARBA00022801"/>
    </source>
</evidence>
<keyword evidence="5 11" id="KW-0378">Hydrolase</keyword>
<dbReference type="GO" id="GO:0006164">
    <property type="term" value="P:purine nucleotide biosynthetic process"/>
    <property type="evidence" value="ECO:0007669"/>
    <property type="project" value="UniProtKB-KW"/>
</dbReference>
<dbReference type="GO" id="GO:0000105">
    <property type="term" value="P:L-histidine biosynthetic process"/>
    <property type="evidence" value="ECO:0007669"/>
    <property type="project" value="UniProtKB-KW"/>
</dbReference>
<evidence type="ECO:0000256" key="6">
    <source>
        <dbReference type="ARBA" id="ARBA00022857"/>
    </source>
</evidence>
<dbReference type="InterPro" id="IPR000672">
    <property type="entry name" value="THF_DH/CycHdrlase"/>
</dbReference>
<comment type="catalytic activity">
    <reaction evidence="11">
        <text>(6R)-5,10-methenyltetrahydrofolate + H2O = (6R)-10-formyltetrahydrofolate + H(+)</text>
        <dbReference type="Rhea" id="RHEA:23700"/>
        <dbReference type="ChEBI" id="CHEBI:15377"/>
        <dbReference type="ChEBI" id="CHEBI:15378"/>
        <dbReference type="ChEBI" id="CHEBI:57455"/>
        <dbReference type="ChEBI" id="CHEBI:195366"/>
        <dbReference type="EC" id="3.5.4.9"/>
    </reaction>
</comment>